<dbReference type="EMBL" id="JASSZA010000001">
    <property type="protein sequence ID" value="KAK2118984.1"/>
    <property type="molecule type" value="Genomic_DNA"/>
</dbReference>
<organism evidence="1 2">
    <name type="scientific">Saguinus oedipus</name>
    <name type="common">Cotton-top tamarin</name>
    <name type="synonym">Oedipomidas oedipus</name>
    <dbReference type="NCBI Taxonomy" id="9490"/>
    <lineage>
        <taxon>Eukaryota</taxon>
        <taxon>Metazoa</taxon>
        <taxon>Chordata</taxon>
        <taxon>Craniata</taxon>
        <taxon>Vertebrata</taxon>
        <taxon>Euteleostomi</taxon>
        <taxon>Mammalia</taxon>
        <taxon>Eutheria</taxon>
        <taxon>Euarchontoglires</taxon>
        <taxon>Primates</taxon>
        <taxon>Haplorrhini</taxon>
        <taxon>Platyrrhini</taxon>
        <taxon>Cebidae</taxon>
        <taxon>Callitrichinae</taxon>
        <taxon>Saguinus</taxon>
    </lineage>
</organism>
<protein>
    <submittedName>
        <fullName evidence="1">Uncharacterized protein</fullName>
    </submittedName>
</protein>
<gene>
    <name evidence="1" type="ORF">P7K49_000370</name>
</gene>
<proteinExistence type="predicted"/>
<keyword evidence="2" id="KW-1185">Reference proteome</keyword>
<evidence type="ECO:0000313" key="1">
    <source>
        <dbReference type="EMBL" id="KAK2118984.1"/>
    </source>
</evidence>
<accession>A0ABQ9WBH4</accession>
<sequence>MVVNYDEVKTMALPSNTYCGVEVRRLKLRRRRKSEAQVLTILSVEKMVLEEEAQRCDPGPAT</sequence>
<dbReference type="Proteomes" id="UP001266305">
    <property type="component" value="Unassembled WGS sequence"/>
</dbReference>
<comment type="caution">
    <text evidence="1">The sequence shown here is derived from an EMBL/GenBank/DDBJ whole genome shotgun (WGS) entry which is preliminary data.</text>
</comment>
<evidence type="ECO:0000313" key="2">
    <source>
        <dbReference type="Proteomes" id="UP001266305"/>
    </source>
</evidence>
<reference evidence="1 2" key="1">
    <citation type="submission" date="2023-05" db="EMBL/GenBank/DDBJ databases">
        <title>B98-5 Cell Line De Novo Hybrid Assembly: An Optical Mapping Approach.</title>
        <authorList>
            <person name="Kananen K."/>
            <person name="Auerbach J.A."/>
            <person name="Kautto E."/>
            <person name="Blachly J.S."/>
        </authorList>
    </citation>
    <scope>NUCLEOTIDE SEQUENCE [LARGE SCALE GENOMIC DNA]</scope>
    <source>
        <strain evidence="1">B95-8</strain>
        <tissue evidence="1">Cell line</tissue>
    </source>
</reference>
<feature type="non-terminal residue" evidence="1">
    <location>
        <position position="62"/>
    </location>
</feature>
<name>A0ABQ9WBH4_SAGOE</name>